<dbReference type="Pfam" id="PF04263">
    <property type="entry name" value="TPK_catalytic"/>
    <property type="match status" value="1"/>
</dbReference>
<dbReference type="SUPFAM" id="SSF63862">
    <property type="entry name" value="Thiamin pyrophosphokinase, substrate-binding domain"/>
    <property type="match status" value="1"/>
</dbReference>
<dbReference type="GO" id="GO:0005524">
    <property type="term" value="F:ATP binding"/>
    <property type="evidence" value="ECO:0007669"/>
    <property type="project" value="UniProtKB-KW"/>
</dbReference>
<dbReference type="PANTHER" id="PTHR41299">
    <property type="entry name" value="THIAMINE PYROPHOSPHOKINASE"/>
    <property type="match status" value="1"/>
</dbReference>
<dbReference type="GO" id="GO:0009229">
    <property type="term" value="P:thiamine diphosphate biosynthetic process"/>
    <property type="evidence" value="ECO:0007669"/>
    <property type="project" value="InterPro"/>
</dbReference>
<keyword evidence="1 7" id="KW-0808">Transferase</keyword>
<protein>
    <recommendedName>
        <fullName evidence="5">Thiamine diphosphokinase</fullName>
        <ecNumber evidence="5">2.7.6.2</ecNumber>
    </recommendedName>
</protein>
<evidence type="ECO:0000256" key="5">
    <source>
        <dbReference type="NCBIfam" id="TIGR01378"/>
    </source>
</evidence>
<dbReference type="InterPro" id="IPR036759">
    <property type="entry name" value="TPK_catalytic_sf"/>
</dbReference>
<dbReference type="EMBL" id="CP117826">
    <property type="protein sequence ID" value="XCC62800.1"/>
    <property type="molecule type" value="Genomic_DNA"/>
</dbReference>
<evidence type="ECO:0000256" key="4">
    <source>
        <dbReference type="ARBA" id="ARBA00022840"/>
    </source>
</evidence>
<gene>
    <name evidence="7" type="ORF">PUP29_02425</name>
</gene>
<dbReference type="EC" id="2.7.6.2" evidence="5"/>
<dbReference type="PANTHER" id="PTHR41299:SF1">
    <property type="entry name" value="THIAMINE PYROPHOSPHOKINASE"/>
    <property type="match status" value="1"/>
</dbReference>
<dbReference type="GO" id="GO:0030975">
    <property type="term" value="F:thiamine binding"/>
    <property type="evidence" value="ECO:0007669"/>
    <property type="project" value="InterPro"/>
</dbReference>
<sequence>MKALLVAAGDEPGKALFLDAVQQAELLIAVDGGLRVFDKYGVEPAFVVGDMDSVEPSLLKKYERKSCFLTAPSEKDDTDLTLAVDKAKEEGAEEIRLLGATGGRIDHLLSNLMLLKYTFQREMSLTIEDDIQEITLHIGTFHISGQPGQTVSIIPVNQKATVTASGLYYPLEDLVLTNGRPRGVSNLMLGNRAEISSDDFVFICKDKKVPLCRKEK</sequence>
<dbReference type="InterPro" id="IPR006282">
    <property type="entry name" value="Thi_PPkinase"/>
</dbReference>
<feature type="domain" description="Thiamin pyrophosphokinase thiamin-binding" evidence="6">
    <location>
        <begin position="139"/>
        <end position="201"/>
    </location>
</feature>
<dbReference type="Pfam" id="PF04265">
    <property type="entry name" value="TPK_B1_binding"/>
    <property type="match status" value="1"/>
</dbReference>
<dbReference type="GO" id="GO:0006772">
    <property type="term" value="P:thiamine metabolic process"/>
    <property type="evidence" value="ECO:0007669"/>
    <property type="project" value="UniProtKB-UniRule"/>
</dbReference>
<dbReference type="GO" id="GO:0004788">
    <property type="term" value="F:thiamine diphosphokinase activity"/>
    <property type="evidence" value="ECO:0007669"/>
    <property type="project" value="UniProtKB-UniRule"/>
</dbReference>
<name>A0AAU8AAF9_9FIRM</name>
<dbReference type="SUPFAM" id="SSF63999">
    <property type="entry name" value="Thiamin pyrophosphokinase, catalytic domain"/>
    <property type="match status" value="1"/>
</dbReference>
<reference evidence="7" key="1">
    <citation type="submission" date="2023-02" db="EMBL/GenBank/DDBJ databases">
        <title>Gut commensal Christensenella minuta modulates host metabolism via a new class of secondary bile acids.</title>
        <authorList>
            <person name="Liu C."/>
        </authorList>
    </citation>
    <scope>NUCLEOTIDE SEQUENCE</scope>
    <source>
        <strain evidence="7">CA70</strain>
    </source>
</reference>
<keyword evidence="3" id="KW-0418">Kinase</keyword>
<evidence type="ECO:0000256" key="3">
    <source>
        <dbReference type="ARBA" id="ARBA00022777"/>
    </source>
</evidence>
<dbReference type="InterPro" id="IPR053149">
    <property type="entry name" value="TPK"/>
</dbReference>
<proteinExistence type="predicted"/>
<dbReference type="SMART" id="SM00983">
    <property type="entry name" value="TPK_B1_binding"/>
    <property type="match status" value="1"/>
</dbReference>
<dbReference type="RefSeq" id="WP_079547408.1">
    <property type="nucleotide sequence ID" value="NZ_CP117826.1"/>
</dbReference>
<dbReference type="InterPro" id="IPR007371">
    <property type="entry name" value="TPK_catalytic"/>
</dbReference>
<dbReference type="CDD" id="cd07995">
    <property type="entry name" value="TPK"/>
    <property type="match status" value="1"/>
</dbReference>
<accession>A0AAU8AAF9</accession>
<keyword evidence="2" id="KW-0547">Nucleotide-binding</keyword>
<dbReference type="InterPro" id="IPR007373">
    <property type="entry name" value="Thiamin_PyroPKinase_B1-bd"/>
</dbReference>
<organism evidence="7">
    <name type="scientific">Christensenella massiliensis</name>
    <dbReference type="NCBI Taxonomy" id="1805714"/>
    <lineage>
        <taxon>Bacteria</taxon>
        <taxon>Bacillati</taxon>
        <taxon>Bacillota</taxon>
        <taxon>Clostridia</taxon>
        <taxon>Christensenellales</taxon>
        <taxon>Christensenellaceae</taxon>
        <taxon>Christensenella</taxon>
    </lineage>
</organism>
<evidence type="ECO:0000313" key="7">
    <source>
        <dbReference type="EMBL" id="XCC62800.1"/>
    </source>
</evidence>
<dbReference type="GO" id="GO:0016301">
    <property type="term" value="F:kinase activity"/>
    <property type="evidence" value="ECO:0007669"/>
    <property type="project" value="UniProtKB-KW"/>
</dbReference>
<dbReference type="InterPro" id="IPR036371">
    <property type="entry name" value="TPK_B1-bd_sf"/>
</dbReference>
<evidence type="ECO:0000259" key="6">
    <source>
        <dbReference type="SMART" id="SM00983"/>
    </source>
</evidence>
<evidence type="ECO:0000256" key="2">
    <source>
        <dbReference type="ARBA" id="ARBA00022741"/>
    </source>
</evidence>
<dbReference type="AlphaFoldDB" id="A0AAU8AAF9"/>
<evidence type="ECO:0000256" key="1">
    <source>
        <dbReference type="ARBA" id="ARBA00022679"/>
    </source>
</evidence>
<dbReference type="Gene3D" id="3.40.50.10240">
    <property type="entry name" value="Thiamin pyrophosphokinase, catalytic domain"/>
    <property type="match status" value="1"/>
</dbReference>
<keyword evidence="4" id="KW-0067">ATP-binding</keyword>
<dbReference type="NCBIfam" id="TIGR01378">
    <property type="entry name" value="thi_PPkinase"/>
    <property type="match status" value="1"/>
</dbReference>